<evidence type="ECO:0000313" key="1">
    <source>
        <dbReference type="EMBL" id="KAF0030896.1"/>
    </source>
</evidence>
<name>A0A6A4S6P6_SCOMX</name>
<sequence>MWNMNASESFVTSESSGPYRRSLSWWSRFILYEDLIGRTDTSPIARYPPPCFVQQSSQVRGHTHLYPVLVFSPGHIITLILSALLSDICSLLCTMERCKLVHYGQEQRASAHWDQQYSAIAVVLLVVIN</sequence>
<reference evidence="1 2" key="1">
    <citation type="submission" date="2019-06" db="EMBL/GenBank/DDBJ databases">
        <title>Draft genomes of female and male turbot (Scophthalmus maximus).</title>
        <authorList>
            <person name="Xu H."/>
            <person name="Xu X.-W."/>
            <person name="Shao C."/>
            <person name="Chen S."/>
        </authorList>
    </citation>
    <scope>NUCLEOTIDE SEQUENCE [LARGE SCALE GENOMIC DNA]</scope>
    <source>
        <strain evidence="1">Ysfricsl-2016a</strain>
        <tissue evidence="1">Blood</tissue>
    </source>
</reference>
<dbReference type="AlphaFoldDB" id="A0A6A4S6P6"/>
<accession>A0A6A4S6P6</accession>
<organism evidence="1 2">
    <name type="scientific">Scophthalmus maximus</name>
    <name type="common">Turbot</name>
    <name type="synonym">Psetta maxima</name>
    <dbReference type="NCBI Taxonomy" id="52904"/>
    <lineage>
        <taxon>Eukaryota</taxon>
        <taxon>Metazoa</taxon>
        <taxon>Chordata</taxon>
        <taxon>Craniata</taxon>
        <taxon>Vertebrata</taxon>
        <taxon>Euteleostomi</taxon>
        <taxon>Actinopterygii</taxon>
        <taxon>Neopterygii</taxon>
        <taxon>Teleostei</taxon>
        <taxon>Neoteleostei</taxon>
        <taxon>Acanthomorphata</taxon>
        <taxon>Carangaria</taxon>
        <taxon>Pleuronectiformes</taxon>
        <taxon>Pleuronectoidei</taxon>
        <taxon>Scophthalmidae</taxon>
        <taxon>Scophthalmus</taxon>
    </lineage>
</organism>
<dbReference type="Proteomes" id="UP000438429">
    <property type="component" value="Unassembled WGS sequence"/>
</dbReference>
<comment type="caution">
    <text evidence="1">The sequence shown here is derived from an EMBL/GenBank/DDBJ whole genome shotgun (WGS) entry which is preliminary data.</text>
</comment>
<gene>
    <name evidence="1" type="ORF">F2P81_017627</name>
</gene>
<proteinExistence type="predicted"/>
<evidence type="ECO:0000313" key="2">
    <source>
        <dbReference type="Proteomes" id="UP000438429"/>
    </source>
</evidence>
<protein>
    <submittedName>
        <fullName evidence="1">Uncharacterized protein</fullName>
    </submittedName>
</protein>
<dbReference type="EMBL" id="VEVO01000015">
    <property type="protein sequence ID" value="KAF0030896.1"/>
    <property type="molecule type" value="Genomic_DNA"/>
</dbReference>